<accession>A0A0H1RHG9</accession>
<dbReference type="SUPFAM" id="SSF53474">
    <property type="entry name" value="alpha/beta-Hydrolases"/>
    <property type="match status" value="1"/>
</dbReference>
<dbReference type="GO" id="GO:0005829">
    <property type="term" value="C:cytosol"/>
    <property type="evidence" value="ECO:0007669"/>
    <property type="project" value="TreeGrafter"/>
</dbReference>
<dbReference type="PANTHER" id="PTHR23025">
    <property type="entry name" value="TRIACYLGLYCEROL LIPASE"/>
    <property type="match status" value="1"/>
</dbReference>
<keyword evidence="6" id="KW-1185">Reference proteome</keyword>
<dbReference type="PANTHER" id="PTHR23025:SF3">
    <property type="entry name" value="HORMONE-SENSITIVE LIPASE"/>
    <property type="match status" value="1"/>
</dbReference>
<protein>
    <submittedName>
        <fullName evidence="5">Alpha/beta hydrolase</fullName>
    </submittedName>
</protein>
<evidence type="ECO:0000256" key="3">
    <source>
        <dbReference type="PROSITE-ProRule" id="PRU10038"/>
    </source>
</evidence>
<evidence type="ECO:0000256" key="2">
    <source>
        <dbReference type="ARBA" id="ARBA00022801"/>
    </source>
</evidence>
<dbReference type="PROSITE" id="PS01173">
    <property type="entry name" value="LIPASE_GDXG_HIS"/>
    <property type="match status" value="1"/>
</dbReference>
<dbReference type="Pfam" id="PF07859">
    <property type="entry name" value="Abhydrolase_3"/>
    <property type="match status" value="1"/>
</dbReference>
<reference evidence="5 6" key="1">
    <citation type="submission" date="2015-05" db="EMBL/GenBank/DDBJ databases">
        <title>Draft genome sequence of Microvirga vignae strain BR3299, a novel nitrogen fixing bacteria isolated from Brazil semi-aired region.</title>
        <authorList>
            <person name="Zilli J.E."/>
            <person name="Passos S.R."/>
            <person name="Leite J."/>
            <person name="Baldani J.I."/>
            <person name="Xavier G.R."/>
            <person name="Rumjaneck N.G."/>
            <person name="Simoes-Araujo J.L."/>
        </authorList>
    </citation>
    <scope>NUCLEOTIDE SEQUENCE [LARGE SCALE GENOMIC DNA]</scope>
    <source>
        <strain evidence="5 6">BR3299</strain>
    </source>
</reference>
<gene>
    <name evidence="5" type="ORF">AA309_02250</name>
</gene>
<feature type="active site" evidence="3">
    <location>
        <position position="171"/>
    </location>
</feature>
<dbReference type="EMBL" id="LCYG01000007">
    <property type="protein sequence ID" value="KLK94685.1"/>
    <property type="molecule type" value="Genomic_DNA"/>
</dbReference>
<feature type="domain" description="Alpha/beta hydrolase fold-3" evidence="4">
    <location>
        <begin position="93"/>
        <end position="301"/>
    </location>
</feature>
<dbReference type="OrthoDB" id="9806180at2"/>
<comment type="caution">
    <text evidence="5">The sequence shown here is derived from an EMBL/GenBank/DDBJ whole genome shotgun (WGS) entry which is preliminary data.</text>
</comment>
<dbReference type="InterPro" id="IPR002168">
    <property type="entry name" value="Lipase_GDXG_HIS_AS"/>
</dbReference>
<sequence length="334" mass="35944">MRERPEDLSTDLLPDMAELMQRVAEEDGPPIDPTLLPAAEGRAAAAKGNLRWNIDLPVMAEIGEYRIPANPDLGSAECRTRVLIPRERTAGILLFVHGGGFAFCSPETHERCARLLAIETGMAVVVPDYRLAPEHPYPAGLMDVVASLRALQSEPSSFGFGPGPLLVSGDSAGANLALAAMIHEHRLGRALPQGALLFYGVYSADHTSPSHVRFADGPGLTTAKMRRYWDWYVSSDEARHDPLICPLEASDSELRALPPLWLQAAGIDPLLSDTLALGRRLRDLGRDDPVSVVPGVVHGFLQMTVSLQAAREALVAAGAAARKLAKINGEMTND</sequence>
<proteinExistence type="inferred from homology"/>
<dbReference type="PATRIC" id="fig|1225564.3.peg.6302"/>
<evidence type="ECO:0000256" key="1">
    <source>
        <dbReference type="ARBA" id="ARBA00010515"/>
    </source>
</evidence>
<dbReference type="Proteomes" id="UP000035489">
    <property type="component" value="Unassembled WGS sequence"/>
</dbReference>
<dbReference type="Gene3D" id="3.40.50.1820">
    <property type="entry name" value="alpha/beta hydrolase"/>
    <property type="match status" value="1"/>
</dbReference>
<evidence type="ECO:0000313" key="5">
    <source>
        <dbReference type="EMBL" id="KLK94685.1"/>
    </source>
</evidence>
<dbReference type="GO" id="GO:0004806">
    <property type="term" value="F:triacylglycerol lipase activity"/>
    <property type="evidence" value="ECO:0007669"/>
    <property type="project" value="TreeGrafter"/>
</dbReference>
<comment type="similarity">
    <text evidence="1">Belongs to the 'GDXG' lipolytic enzyme family.</text>
</comment>
<dbReference type="AlphaFoldDB" id="A0A0H1RHG9"/>
<evidence type="ECO:0000313" key="6">
    <source>
        <dbReference type="Proteomes" id="UP000035489"/>
    </source>
</evidence>
<evidence type="ECO:0000259" key="4">
    <source>
        <dbReference type="Pfam" id="PF07859"/>
    </source>
</evidence>
<dbReference type="GO" id="GO:0019433">
    <property type="term" value="P:triglyceride catabolic process"/>
    <property type="evidence" value="ECO:0007669"/>
    <property type="project" value="TreeGrafter"/>
</dbReference>
<dbReference type="PROSITE" id="PS01174">
    <property type="entry name" value="LIPASE_GDXG_SER"/>
    <property type="match status" value="1"/>
</dbReference>
<organism evidence="5 6">
    <name type="scientific">Microvirga vignae</name>
    <dbReference type="NCBI Taxonomy" id="1225564"/>
    <lineage>
        <taxon>Bacteria</taxon>
        <taxon>Pseudomonadati</taxon>
        <taxon>Pseudomonadota</taxon>
        <taxon>Alphaproteobacteria</taxon>
        <taxon>Hyphomicrobiales</taxon>
        <taxon>Methylobacteriaceae</taxon>
        <taxon>Microvirga</taxon>
    </lineage>
</organism>
<dbReference type="InterPro" id="IPR033140">
    <property type="entry name" value="Lipase_GDXG_put_SER_AS"/>
</dbReference>
<name>A0A0H1RHG9_9HYPH</name>
<dbReference type="STRING" id="1225564.AA309_02250"/>
<dbReference type="GO" id="GO:0004771">
    <property type="term" value="F:sterol ester esterase activity"/>
    <property type="evidence" value="ECO:0007669"/>
    <property type="project" value="TreeGrafter"/>
</dbReference>
<dbReference type="InterPro" id="IPR029058">
    <property type="entry name" value="AB_hydrolase_fold"/>
</dbReference>
<dbReference type="InterPro" id="IPR013094">
    <property type="entry name" value="AB_hydrolase_3"/>
</dbReference>
<keyword evidence="2 5" id="KW-0378">Hydrolase</keyword>